<feature type="transmembrane region" description="Helical" evidence="6">
    <location>
        <begin position="204"/>
        <end position="220"/>
    </location>
</feature>
<dbReference type="Pfam" id="PF01943">
    <property type="entry name" value="Polysacc_synt"/>
    <property type="match status" value="1"/>
</dbReference>
<feature type="transmembrane region" description="Helical" evidence="6">
    <location>
        <begin position="50"/>
        <end position="68"/>
    </location>
</feature>
<comment type="caution">
    <text evidence="7">The sequence shown here is derived from an EMBL/GenBank/DDBJ whole genome shotgun (WGS) entry which is preliminary data.</text>
</comment>
<feature type="transmembrane region" description="Helical" evidence="6">
    <location>
        <begin position="26"/>
        <end position="44"/>
    </location>
</feature>
<keyword evidence="8" id="KW-1185">Reference proteome</keyword>
<feature type="transmembrane region" description="Helical" evidence="6">
    <location>
        <begin position="322"/>
        <end position="344"/>
    </location>
</feature>
<feature type="transmembrane region" description="Helical" evidence="6">
    <location>
        <begin position="178"/>
        <end position="198"/>
    </location>
</feature>
<dbReference type="Proteomes" id="UP000765802">
    <property type="component" value="Unassembled WGS sequence"/>
</dbReference>
<dbReference type="PANTHER" id="PTHR30250">
    <property type="entry name" value="PST FAMILY PREDICTED COLANIC ACID TRANSPORTER"/>
    <property type="match status" value="1"/>
</dbReference>
<dbReference type="InterPro" id="IPR050833">
    <property type="entry name" value="Poly_Biosynth_Transport"/>
</dbReference>
<feature type="transmembrane region" description="Helical" evidence="6">
    <location>
        <begin position="300"/>
        <end position="316"/>
    </location>
</feature>
<gene>
    <name evidence="7" type="ORF">BC349_19010</name>
</gene>
<evidence type="ECO:0000256" key="1">
    <source>
        <dbReference type="ARBA" id="ARBA00004651"/>
    </source>
</evidence>
<keyword evidence="4 6" id="KW-1133">Transmembrane helix</keyword>
<evidence type="ECO:0000256" key="2">
    <source>
        <dbReference type="ARBA" id="ARBA00022475"/>
    </source>
</evidence>
<comment type="subcellular location">
    <subcellularLocation>
        <location evidence="1">Cell membrane</location>
        <topology evidence="1">Multi-pass membrane protein</topology>
    </subcellularLocation>
</comment>
<evidence type="ECO:0000256" key="4">
    <source>
        <dbReference type="ARBA" id="ARBA00022989"/>
    </source>
</evidence>
<reference evidence="7 8" key="1">
    <citation type="submission" date="2016-07" db="EMBL/GenBank/DDBJ databases">
        <title>Genome analysis of Flavihumibacter stibioxidans YS-17.</title>
        <authorList>
            <person name="Shi K."/>
            <person name="Han Y."/>
            <person name="Wang G."/>
        </authorList>
    </citation>
    <scope>NUCLEOTIDE SEQUENCE [LARGE SCALE GENOMIC DNA]</scope>
    <source>
        <strain evidence="7 8">YS-17</strain>
    </source>
</reference>
<dbReference type="PANTHER" id="PTHR30250:SF11">
    <property type="entry name" value="O-ANTIGEN TRANSPORTER-RELATED"/>
    <property type="match status" value="1"/>
</dbReference>
<feature type="transmembrane region" description="Helical" evidence="6">
    <location>
        <begin position="265"/>
        <end position="288"/>
    </location>
</feature>
<evidence type="ECO:0000313" key="8">
    <source>
        <dbReference type="Proteomes" id="UP000765802"/>
    </source>
</evidence>
<evidence type="ECO:0000313" key="7">
    <source>
        <dbReference type="EMBL" id="MBC6493149.1"/>
    </source>
</evidence>
<evidence type="ECO:0000256" key="5">
    <source>
        <dbReference type="ARBA" id="ARBA00023136"/>
    </source>
</evidence>
<keyword evidence="2" id="KW-1003">Cell membrane</keyword>
<feature type="transmembrane region" description="Helical" evidence="6">
    <location>
        <begin position="241"/>
        <end position="259"/>
    </location>
</feature>
<dbReference type="InterPro" id="IPR002797">
    <property type="entry name" value="Polysacc_synth"/>
</dbReference>
<protein>
    <recommendedName>
        <fullName evidence="9">Polysaccharide biosynthesis protein C-terminal domain-containing protein</fullName>
    </recommendedName>
</protein>
<name>A0ABR7MF42_9BACT</name>
<evidence type="ECO:0000256" key="6">
    <source>
        <dbReference type="SAM" id="Phobius"/>
    </source>
</evidence>
<accession>A0ABR7MF42</accession>
<organism evidence="7 8">
    <name type="scientific">Flavihumibacter stibioxidans</name>
    <dbReference type="NCBI Taxonomy" id="1834163"/>
    <lineage>
        <taxon>Bacteria</taxon>
        <taxon>Pseudomonadati</taxon>
        <taxon>Bacteroidota</taxon>
        <taxon>Chitinophagia</taxon>
        <taxon>Chitinophagales</taxon>
        <taxon>Chitinophagaceae</taxon>
        <taxon>Flavihumibacter</taxon>
    </lineage>
</organism>
<proteinExistence type="predicted"/>
<evidence type="ECO:0008006" key="9">
    <source>
        <dbReference type="Google" id="ProtNLM"/>
    </source>
</evidence>
<sequence length="364" mass="41475">MLIFMWLESFGWSFRKSITTNTLRELIPRIFFTVLLILFSYHFLDTNSFVFLFSISYLLPVIILFIVLRKTGEFQFNSQISPVTYRLRGKLTSFGIFVFGAQFLNLLCRTIDTFLLASLGDRGLTDTAVFTIATYIVTLMEVPQRSMNAVSIPVLAESWKNKDLAGIKSIYSKSVANLLVIGLVMFSLIFLNIHNIAFYLGDKYSGITAVVLFMGLGKLIDLGTGANSQIITTSSFWKIDFFTNVVYSLVALPLNYFLISHFGLMGAAYSTLISLTFYNLLRFGFLYFKFGMQPYNRKNLIAVLVGVIATSLVYFIPRVENFYIDTAMRTALFIGLFVPGIYFLKVSNEINQEIDKYLRKLRVK</sequence>
<dbReference type="EMBL" id="MBUA01000031">
    <property type="protein sequence ID" value="MBC6493149.1"/>
    <property type="molecule type" value="Genomic_DNA"/>
</dbReference>
<keyword evidence="5 6" id="KW-0472">Membrane</keyword>
<evidence type="ECO:0000256" key="3">
    <source>
        <dbReference type="ARBA" id="ARBA00022692"/>
    </source>
</evidence>
<keyword evidence="3 6" id="KW-0812">Transmembrane</keyword>